<reference evidence="1 2" key="1">
    <citation type="submission" date="2015-04" db="EMBL/GenBank/DDBJ databases">
        <authorList>
            <person name="Syromyatnikov M.Y."/>
            <person name="Popov V.N."/>
        </authorList>
    </citation>
    <scope>NUCLEOTIDE SEQUENCE [LARGE SCALE GENOMIC DNA]</scope>
</reference>
<evidence type="ECO:0000313" key="1">
    <source>
        <dbReference type="EMBL" id="CRK92664.1"/>
    </source>
</evidence>
<proteinExistence type="predicted"/>
<gene>
    <name evidence="1" type="ORF">CLUMA_CG006408</name>
</gene>
<keyword evidence="2" id="KW-1185">Reference proteome</keyword>
<evidence type="ECO:0000313" key="2">
    <source>
        <dbReference type="Proteomes" id="UP000183832"/>
    </source>
</evidence>
<dbReference type="Proteomes" id="UP000183832">
    <property type="component" value="Unassembled WGS sequence"/>
</dbReference>
<sequence length="106" mass="12525">MKTVSIDEYYKHYSIELTLSKWRNQEKSSSVCSRYAHRGSVCKEAEECCPKCSKPHSLKKHDDKIHGKESKDANEKLKLNFNVNHAVWDEDCEVYKMKLKKYIIKK</sequence>
<accession>A0A1J1HX63</accession>
<dbReference type="EMBL" id="CVRI01000035">
    <property type="protein sequence ID" value="CRK92664.1"/>
    <property type="molecule type" value="Genomic_DNA"/>
</dbReference>
<dbReference type="AlphaFoldDB" id="A0A1J1HX63"/>
<dbReference type="STRING" id="568069.A0A1J1HX63"/>
<dbReference type="OrthoDB" id="7964316at2759"/>
<protein>
    <submittedName>
        <fullName evidence="1">CLUMA_CG006408, isoform A</fullName>
    </submittedName>
</protein>
<name>A0A1J1HX63_9DIPT</name>
<organism evidence="1 2">
    <name type="scientific">Clunio marinus</name>
    <dbReference type="NCBI Taxonomy" id="568069"/>
    <lineage>
        <taxon>Eukaryota</taxon>
        <taxon>Metazoa</taxon>
        <taxon>Ecdysozoa</taxon>
        <taxon>Arthropoda</taxon>
        <taxon>Hexapoda</taxon>
        <taxon>Insecta</taxon>
        <taxon>Pterygota</taxon>
        <taxon>Neoptera</taxon>
        <taxon>Endopterygota</taxon>
        <taxon>Diptera</taxon>
        <taxon>Nematocera</taxon>
        <taxon>Chironomoidea</taxon>
        <taxon>Chironomidae</taxon>
        <taxon>Clunio</taxon>
    </lineage>
</organism>